<feature type="binding site" evidence="8">
    <location>
        <position position="229"/>
    </location>
    <ligand>
        <name>NADP(+)</name>
        <dbReference type="ChEBI" id="CHEBI:58349"/>
    </ligand>
</feature>
<accession>A0A5C5YYB5</accession>
<keyword evidence="5 8" id="KW-0560">Oxidoreductase</keyword>
<organism evidence="11 12">
    <name type="scientific">Novipirellula herctigrandis</name>
    <dbReference type="NCBI Taxonomy" id="2527986"/>
    <lineage>
        <taxon>Bacteria</taxon>
        <taxon>Pseudomonadati</taxon>
        <taxon>Planctomycetota</taxon>
        <taxon>Planctomycetia</taxon>
        <taxon>Pirellulales</taxon>
        <taxon>Pirellulaceae</taxon>
        <taxon>Novipirellula</taxon>
    </lineage>
</organism>
<dbReference type="InterPro" id="IPR013708">
    <property type="entry name" value="Shikimate_DH-bd_N"/>
</dbReference>
<feature type="domain" description="Shikimate dehydrogenase substrate binding N-terminal" evidence="9">
    <location>
        <begin position="13"/>
        <end position="95"/>
    </location>
</feature>
<dbReference type="GO" id="GO:0009423">
    <property type="term" value="P:chorismate biosynthetic process"/>
    <property type="evidence" value="ECO:0007669"/>
    <property type="project" value="UniProtKB-UniRule"/>
</dbReference>
<keyword evidence="3 8" id="KW-0028">Amino-acid biosynthesis</keyword>
<comment type="pathway">
    <text evidence="1 8">Metabolic intermediate biosynthesis; chorismate biosynthesis; chorismate from D-erythrose 4-phosphate and phosphoenolpyruvate: step 4/7.</text>
</comment>
<dbReference type="PANTHER" id="PTHR21089:SF1">
    <property type="entry name" value="BIFUNCTIONAL 3-DEHYDROQUINATE DEHYDRATASE_SHIKIMATE DEHYDROGENASE, CHLOROPLASTIC"/>
    <property type="match status" value="1"/>
</dbReference>
<evidence type="ECO:0000313" key="11">
    <source>
        <dbReference type="EMBL" id="TWT80062.1"/>
    </source>
</evidence>
<feature type="binding site" evidence="8">
    <location>
        <position position="252"/>
    </location>
    <ligand>
        <name>NADP(+)</name>
        <dbReference type="ChEBI" id="CHEBI:58349"/>
    </ligand>
</feature>
<keyword evidence="4 8" id="KW-0521">NADP</keyword>
<dbReference type="InterPro" id="IPR046346">
    <property type="entry name" value="Aminoacid_DH-like_N_sf"/>
</dbReference>
<dbReference type="CDD" id="cd01065">
    <property type="entry name" value="NAD_bind_Shikimate_DH"/>
    <property type="match status" value="1"/>
</dbReference>
<dbReference type="PANTHER" id="PTHR21089">
    <property type="entry name" value="SHIKIMATE DEHYDROGENASE"/>
    <property type="match status" value="1"/>
</dbReference>
<keyword evidence="12" id="KW-1185">Reference proteome</keyword>
<sequence length="285" mass="30164">MPAIDAKTIVCALFGHPVGHSLSPAIHNAAFEALDLPYVYVAHDVQPGQVGKALDGVRAMGYRGLSVTIPHKVEAMQNVDHVDPTAMGIGCINTVVNENGKLLGYNSDGLGALNALRDAGADPEGKRVVVLGSGGAARAIAVTLSCEAPPEQLSILGVAQDELEQLVADANERGKANVVGLALNDDTMKREIAQADIVMHCSPIGMHPKEDSSLVPPDFLRKGLVVFDAVYNPRRTKLLKDTAAAGGTPIEGIEMFCGQAFVQFELWTGKKAPRDVMRKVVEANL</sequence>
<dbReference type="EC" id="1.1.1.25" evidence="2 8"/>
<dbReference type="GO" id="GO:0009073">
    <property type="term" value="P:aromatic amino acid family biosynthetic process"/>
    <property type="evidence" value="ECO:0007669"/>
    <property type="project" value="UniProtKB-KW"/>
</dbReference>
<dbReference type="HAMAP" id="MF_00222">
    <property type="entry name" value="Shikimate_DH_AroE"/>
    <property type="match status" value="1"/>
</dbReference>
<feature type="binding site" evidence="8">
    <location>
        <position position="93"/>
    </location>
    <ligand>
        <name>shikimate</name>
        <dbReference type="ChEBI" id="CHEBI:36208"/>
    </ligand>
</feature>
<evidence type="ECO:0000256" key="3">
    <source>
        <dbReference type="ARBA" id="ARBA00022605"/>
    </source>
</evidence>
<dbReference type="Pfam" id="PF18317">
    <property type="entry name" value="SDH_C"/>
    <property type="match status" value="1"/>
</dbReference>
<feature type="binding site" evidence="8">
    <location>
        <begin position="132"/>
        <end position="136"/>
    </location>
    <ligand>
        <name>NADP(+)</name>
        <dbReference type="ChEBI" id="CHEBI:58349"/>
    </ligand>
</feature>
<evidence type="ECO:0000256" key="6">
    <source>
        <dbReference type="ARBA" id="ARBA00023141"/>
    </source>
</evidence>
<dbReference type="OrthoDB" id="9792692at2"/>
<feature type="binding site" evidence="8">
    <location>
        <position position="108"/>
    </location>
    <ligand>
        <name>shikimate</name>
        <dbReference type="ChEBI" id="CHEBI:36208"/>
    </ligand>
</feature>
<evidence type="ECO:0000313" key="12">
    <source>
        <dbReference type="Proteomes" id="UP000315010"/>
    </source>
</evidence>
<dbReference type="Gene3D" id="3.40.50.720">
    <property type="entry name" value="NAD(P)-binding Rossmann-like Domain"/>
    <property type="match status" value="1"/>
</dbReference>
<dbReference type="InterPro" id="IPR011342">
    <property type="entry name" value="Shikimate_DH"/>
</dbReference>
<evidence type="ECO:0000256" key="2">
    <source>
        <dbReference type="ARBA" id="ARBA00012962"/>
    </source>
</evidence>
<dbReference type="GO" id="GO:0050661">
    <property type="term" value="F:NADP binding"/>
    <property type="evidence" value="ECO:0007669"/>
    <property type="project" value="InterPro"/>
</dbReference>
<evidence type="ECO:0000259" key="9">
    <source>
        <dbReference type="Pfam" id="PF08501"/>
    </source>
</evidence>
<comment type="similarity">
    <text evidence="8">Belongs to the shikimate dehydrogenase family.</text>
</comment>
<comment type="catalytic activity">
    <reaction evidence="7 8">
        <text>shikimate + NADP(+) = 3-dehydroshikimate + NADPH + H(+)</text>
        <dbReference type="Rhea" id="RHEA:17737"/>
        <dbReference type="ChEBI" id="CHEBI:15378"/>
        <dbReference type="ChEBI" id="CHEBI:16630"/>
        <dbReference type="ChEBI" id="CHEBI:36208"/>
        <dbReference type="ChEBI" id="CHEBI:57783"/>
        <dbReference type="ChEBI" id="CHEBI:58349"/>
        <dbReference type="EC" id="1.1.1.25"/>
    </reaction>
</comment>
<evidence type="ECO:0000256" key="1">
    <source>
        <dbReference type="ARBA" id="ARBA00004871"/>
    </source>
</evidence>
<feature type="binding site" evidence="8">
    <location>
        <position position="259"/>
    </location>
    <ligand>
        <name>shikimate</name>
        <dbReference type="ChEBI" id="CHEBI:36208"/>
    </ligand>
</feature>
<evidence type="ECO:0000256" key="7">
    <source>
        <dbReference type="ARBA" id="ARBA00049442"/>
    </source>
</evidence>
<dbReference type="Pfam" id="PF08501">
    <property type="entry name" value="Shikimate_dh_N"/>
    <property type="match status" value="1"/>
</dbReference>
<protein>
    <recommendedName>
        <fullName evidence="2 8">Shikimate dehydrogenase (NADP(+))</fullName>
        <shortName evidence="8">SDH</shortName>
        <ecNumber evidence="2 8">1.1.1.25</ecNumber>
    </recommendedName>
</protein>
<dbReference type="AlphaFoldDB" id="A0A5C5YYB5"/>
<dbReference type="InterPro" id="IPR036291">
    <property type="entry name" value="NAD(P)-bd_dom_sf"/>
</dbReference>
<dbReference type="SUPFAM" id="SSF51735">
    <property type="entry name" value="NAD(P)-binding Rossmann-fold domains"/>
    <property type="match status" value="1"/>
</dbReference>
<reference evidence="11 12" key="1">
    <citation type="submission" date="2019-02" db="EMBL/GenBank/DDBJ databases">
        <title>Deep-cultivation of Planctomycetes and their phenomic and genomic characterization uncovers novel biology.</title>
        <authorList>
            <person name="Wiegand S."/>
            <person name="Jogler M."/>
            <person name="Boedeker C."/>
            <person name="Pinto D."/>
            <person name="Vollmers J."/>
            <person name="Rivas-Marin E."/>
            <person name="Kohn T."/>
            <person name="Peeters S.H."/>
            <person name="Heuer A."/>
            <person name="Rast P."/>
            <person name="Oberbeckmann S."/>
            <person name="Bunk B."/>
            <person name="Jeske O."/>
            <person name="Meyerdierks A."/>
            <person name="Storesund J.E."/>
            <person name="Kallscheuer N."/>
            <person name="Luecker S."/>
            <person name="Lage O.M."/>
            <person name="Pohl T."/>
            <person name="Merkel B.J."/>
            <person name="Hornburger P."/>
            <person name="Mueller R.-W."/>
            <person name="Bruemmer F."/>
            <person name="Labrenz M."/>
            <person name="Spormann A.M."/>
            <person name="Op Den Camp H."/>
            <person name="Overmann J."/>
            <person name="Amann R."/>
            <person name="Jetten M.S.M."/>
            <person name="Mascher T."/>
            <person name="Medema M.H."/>
            <person name="Devos D.P."/>
            <person name="Kaster A.-K."/>
            <person name="Ovreas L."/>
            <person name="Rohde M."/>
            <person name="Galperin M.Y."/>
            <person name="Jogler C."/>
        </authorList>
    </citation>
    <scope>NUCLEOTIDE SEQUENCE [LARGE SCALE GENOMIC DNA]</scope>
    <source>
        <strain evidence="11 12">CA13</strain>
    </source>
</reference>
<feature type="binding site" evidence="8">
    <location>
        <position position="68"/>
    </location>
    <ligand>
        <name>shikimate</name>
        <dbReference type="ChEBI" id="CHEBI:36208"/>
    </ligand>
</feature>
<evidence type="ECO:0000259" key="10">
    <source>
        <dbReference type="Pfam" id="PF18317"/>
    </source>
</evidence>
<dbReference type="Proteomes" id="UP000315010">
    <property type="component" value="Unassembled WGS sequence"/>
</dbReference>
<proteinExistence type="inferred from homology"/>
<evidence type="ECO:0000256" key="5">
    <source>
        <dbReference type="ARBA" id="ARBA00023002"/>
    </source>
</evidence>
<dbReference type="InterPro" id="IPR022893">
    <property type="entry name" value="Shikimate_DH_fam"/>
</dbReference>
<keyword evidence="6 8" id="KW-0057">Aromatic amino acid biosynthesis</keyword>
<dbReference type="Gene3D" id="3.40.50.10860">
    <property type="entry name" value="Leucine Dehydrogenase, chain A, domain 1"/>
    <property type="match status" value="1"/>
</dbReference>
<comment type="function">
    <text evidence="8">Involved in the biosynthesis of the chorismate, which leads to the biosynthesis of aromatic amino acids. Catalyzes the reversible NADPH linked reduction of 3-dehydroshikimate (DHSA) to yield shikimate (SA).</text>
</comment>
<name>A0A5C5YYB5_9BACT</name>
<dbReference type="GO" id="GO:0008652">
    <property type="term" value="P:amino acid biosynthetic process"/>
    <property type="evidence" value="ECO:0007669"/>
    <property type="project" value="UniProtKB-KW"/>
</dbReference>
<gene>
    <name evidence="11" type="primary">ydiB</name>
    <name evidence="8" type="synonym">aroE</name>
    <name evidence="11" type="ORF">CA13_14750</name>
</gene>
<dbReference type="RefSeq" id="WP_146395155.1">
    <property type="nucleotide sequence ID" value="NZ_SJPJ01000001.1"/>
</dbReference>
<dbReference type="GO" id="GO:0019632">
    <property type="term" value="P:shikimate metabolic process"/>
    <property type="evidence" value="ECO:0007669"/>
    <property type="project" value="InterPro"/>
</dbReference>
<comment type="subunit">
    <text evidence="8">Homodimer.</text>
</comment>
<comment type="caution">
    <text evidence="8">Lacks conserved residue(s) required for the propagation of feature annotation.</text>
</comment>
<evidence type="ECO:0000256" key="8">
    <source>
        <dbReference type="HAMAP-Rule" id="MF_00222"/>
    </source>
</evidence>
<dbReference type="UniPathway" id="UPA00053">
    <property type="reaction ID" value="UER00087"/>
</dbReference>
<feature type="domain" description="SDH C-terminal" evidence="10">
    <location>
        <begin position="252"/>
        <end position="282"/>
    </location>
</feature>
<comment type="caution">
    <text evidence="11">The sequence shown here is derived from an EMBL/GenBank/DDBJ whole genome shotgun (WGS) entry which is preliminary data.</text>
</comment>
<dbReference type="InterPro" id="IPR041121">
    <property type="entry name" value="SDH_C"/>
</dbReference>
<evidence type="ECO:0000256" key="4">
    <source>
        <dbReference type="ARBA" id="ARBA00022857"/>
    </source>
</evidence>
<dbReference type="GO" id="GO:0004764">
    <property type="term" value="F:shikimate 3-dehydrogenase (NADP+) activity"/>
    <property type="evidence" value="ECO:0007669"/>
    <property type="project" value="UniProtKB-UniRule"/>
</dbReference>
<dbReference type="EMBL" id="SJPJ01000001">
    <property type="protein sequence ID" value="TWT80062.1"/>
    <property type="molecule type" value="Genomic_DNA"/>
</dbReference>
<feature type="binding site" evidence="8">
    <location>
        <position position="231"/>
    </location>
    <ligand>
        <name>shikimate</name>
        <dbReference type="ChEBI" id="CHEBI:36208"/>
    </ligand>
</feature>
<feature type="binding site" evidence="8">
    <location>
        <begin position="21"/>
        <end position="23"/>
    </location>
    <ligand>
        <name>shikimate</name>
        <dbReference type="ChEBI" id="CHEBI:36208"/>
    </ligand>
</feature>
<dbReference type="SUPFAM" id="SSF53223">
    <property type="entry name" value="Aminoacid dehydrogenase-like, N-terminal domain"/>
    <property type="match status" value="1"/>
</dbReference>
<feature type="active site" description="Proton acceptor" evidence="8">
    <location>
        <position position="72"/>
    </location>
</feature>
<dbReference type="NCBIfam" id="TIGR00507">
    <property type="entry name" value="aroE"/>
    <property type="match status" value="1"/>
</dbReference>